<dbReference type="RefSeq" id="WP_141956341.1">
    <property type="nucleotide sequence ID" value="NZ_VFOZ01000001.1"/>
</dbReference>
<feature type="region of interest" description="Disordered" evidence="1">
    <location>
        <begin position="1"/>
        <end position="52"/>
    </location>
</feature>
<accession>A0A543CKK5</accession>
<dbReference type="EMBL" id="VFOZ01000001">
    <property type="protein sequence ID" value="TQL97632.1"/>
    <property type="molecule type" value="Genomic_DNA"/>
</dbReference>
<dbReference type="Proteomes" id="UP000316096">
    <property type="component" value="Unassembled WGS sequence"/>
</dbReference>
<proteinExistence type="predicted"/>
<keyword evidence="3" id="KW-1185">Reference proteome</keyword>
<evidence type="ECO:0000313" key="2">
    <source>
        <dbReference type="EMBL" id="TQL97632.1"/>
    </source>
</evidence>
<organism evidence="2 3">
    <name type="scientific">Actinoallomurus bryophytorum</name>
    <dbReference type="NCBI Taxonomy" id="1490222"/>
    <lineage>
        <taxon>Bacteria</taxon>
        <taxon>Bacillati</taxon>
        <taxon>Actinomycetota</taxon>
        <taxon>Actinomycetes</taxon>
        <taxon>Streptosporangiales</taxon>
        <taxon>Thermomonosporaceae</taxon>
        <taxon>Actinoallomurus</taxon>
    </lineage>
</organism>
<feature type="compositionally biased region" description="Polar residues" evidence="1">
    <location>
        <begin position="1"/>
        <end position="26"/>
    </location>
</feature>
<gene>
    <name evidence="2" type="ORF">FB559_3230</name>
</gene>
<dbReference type="AlphaFoldDB" id="A0A543CKK5"/>
<sequence length="144" mass="15822">MDDQQPSISALINNGGQRSYSSQAASLPSVRSLPRQAPSLPPRASDQERYVTSEGIESVRKKIDTDLKQFFTDVKTYVDDTDLSFPGWGALGSLLIGFQYSHIQNDVRQKADDGHDTADAMATALGVVKTNWRNAEDANTVVYQ</sequence>
<dbReference type="OrthoDB" id="3386703at2"/>
<protein>
    <recommendedName>
        <fullName evidence="4">Excreted virulence factor EspC (Type VII ESX diderm)</fullName>
    </recommendedName>
</protein>
<evidence type="ECO:0000313" key="3">
    <source>
        <dbReference type="Proteomes" id="UP000316096"/>
    </source>
</evidence>
<name>A0A543CKK5_9ACTN</name>
<comment type="caution">
    <text evidence="2">The sequence shown here is derived from an EMBL/GenBank/DDBJ whole genome shotgun (WGS) entry which is preliminary data.</text>
</comment>
<reference evidence="2 3" key="1">
    <citation type="submission" date="2019-06" db="EMBL/GenBank/DDBJ databases">
        <title>Sequencing the genomes of 1000 actinobacteria strains.</title>
        <authorList>
            <person name="Klenk H.-P."/>
        </authorList>
    </citation>
    <scope>NUCLEOTIDE SEQUENCE [LARGE SCALE GENOMIC DNA]</scope>
    <source>
        <strain evidence="2 3">DSM 102200</strain>
    </source>
</reference>
<evidence type="ECO:0000256" key="1">
    <source>
        <dbReference type="SAM" id="MobiDB-lite"/>
    </source>
</evidence>
<evidence type="ECO:0008006" key="4">
    <source>
        <dbReference type="Google" id="ProtNLM"/>
    </source>
</evidence>